<name>A0A511XCR2_9PROT</name>
<organism evidence="3 4">
    <name type="scientific">Acetobacter nitrogenifigens DSM 23921 = NBRC 105050</name>
    <dbReference type="NCBI Taxonomy" id="1120919"/>
    <lineage>
        <taxon>Bacteria</taxon>
        <taxon>Pseudomonadati</taxon>
        <taxon>Pseudomonadota</taxon>
        <taxon>Alphaproteobacteria</taxon>
        <taxon>Acetobacterales</taxon>
        <taxon>Acetobacteraceae</taxon>
        <taxon>Acetobacter</taxon>
    </lineage>
</organism>
<dbReference type="Proteomes" id="UP000321635">
    <property type="component" value="Unassembled WGS sequence"/>
</dbReference>
<comment type="caution">
    <text evidence="3">The sequence shown here is derived from an EMBL/GenBank/DDBJ whole genome shotgun (WGS) entry which is preliminary data.</text>
</comment>
<accession>A0A511XCR2</accession>
<keyword evidence="1" id="KW-0732">Signal</keyword>
<proteinExistence type="predicted"/>
<dbReference type="EMBL" id="BJYF01000020">
    <property type="protein sequence ID" value="GEN60732.1"/>
    <property type="molecule type" value="Genomic_DNA"/>
</dbReference>
<dbReference type="RefSeq" id="WP_035376630.1">
    <property type="nucleotide sequence ID" value="NZ_AUBI01000011.1"/>
</dbReference>
<feature type="domain" description="Solute-binding protein family 3/N-terminal" evidence="2">
    <location>
        <begin position="17"/>
        <end position="237"/>
    </location>
</feature>
<evidence type="ECO:0000313" key="3">
    <source>
        <dbReference type="EMBL" id="GEN60732.1"/>
    </source>
</evidence>
<dbReference type="STRING" id="1120919.GCA_000429165_02723"/>
<dbReference type="SUPFAM" id="SSF53850">
    <property type="entry name" value="Periplasmic binding protein-like II"/>
    <property type="match status" value="1"/>
</dbReference>
<keyword evidence="4" id="KW-1185">Reference proteome</keyword>
<dbReference type="InterPro" id="IPR001638">
    <property type="entry name" value="Solute-binding_3/MltF_N"/>
</dbReference>
<sequence length="250" mass="26691">MPQVSETVINELAPTGTLRVAINLGNPVLAQKDATTGALGGVSVDLARDVARQLGVDVTFEAFDGAGKVVDAVKTGRLDLMFLAIDPLRAEEILYTAPYVVIEGTYIVREDSPLHDIADFDHEDVRIAVGKGAAYDLYLSRALKYAALERAPTSPAAIELFVDRRLEAAAGVRQPLQAYAAEHPGFRVIKGRFTAIEQAVGTPQGRDAARAWLQTFIEEAKASGFVAEALARSGQTAATVAAPAKDWPSF</sequence>
<dbReference type="Gene3D" id="3.40.190.10">
    <property type="entry name" value="Periplasmic binding protein-like II"/>
    <property type="match status" value="2"/>
</dbReference>
<dbReference type="SMART" id="SM00062">
    <property type="entry name" value="PBPb"/>
    <property type="match status" value="1"/>
</dbReference>
<reference evidence="3 4" key="1">
    <citation type="submission" date="2019-07" db="EMBL/GenBank/DDBJ databases">
        <title>Whole genome shotgun sequence of Acetobacter nitrogenifigens NBRC 105050.</title>
        <authorList>
            <person name="Hosoyama A."/>
            <person name="Uohara A."/>
            <person name="Ohji S."/>
            <person name="Ichikawa N."/>
        </authorList>
    </citation>
    <scope>NUCLEOTIDE SEQUENCE [LARGE SCALE GENOMIC DNA]</scope>
    <source>
        <strain evidence="3 4">NBRC 105050</strain>
    </source>
</reference>
<dbReference type="Pfam" id="PF00497">
    <property type="entry name" value="SBP_bac_3"/>
    <property type="match status" value="1"/>
</dbReference>
<evidence type="ECO:0000313" key="4">
    <source>
        <dbReference type="Proteomes" id="UP000321635"/>
    </source>
</evidence>
<evidence type="ECO:0000259" key="2">
    <source>
        <dbReference type="SMART" id="SM00062"/>
    </source>
</evidence>
<dbReference type="AlphaFoldDB" id="A0A511XCR2"/>
<dbReference type="CDD" id="cd13623">
    <property type="entry name" value="PBP2_AA_hypothetical"/>
    <property type="match status" value="1"/>
</dbReference>
<gene>
    <name evidence="3" type="ORF">ANI02nite_26160</name>
</gene>
<protein>
    <submittedName>
        <fullName evidence="3">ABC transporter substrate-binding protein</fullName>
    </submittedName>
</protein>
<evidence type="ECO:0000256" key="1">
    <source>
        <dbReference type="ARBA" id="ARBA00022729"/>
    </source>
</evidence>
<dbReference type="PANTHER" id="PTHR35936:SF17">
    <property type="entry name" value="ARGININE-BINDING EXTRACELLULAR PROTEIN ARTP"/>
    <property type="match status" value="1"/>
</dbReference>
<dbReference type="PANTHER" id="PTHR35936">
    <property type="entry name" value="MEMBRANE-BOUND LYTIC MUREIN TRANSGLYCOSYLASE F"/>
    <property type="match status" value="1"/>
</dbReference>